<feature type="signal peptide" evidence="1">
    <location>
        <begin position="1"/>
        <end position="23"/>
    </location>
</feature>
<organism evidence="3 4">
    <name type="scientific">Roseburia hominis</name>
    <dbReference type="NCBI Taxonomy" id="301301"/>
    <lineage>
        <taxon>Bacteria</taxon>
        <taxon>Bacillati</taxon>
        <taxon>Bacillota</taxon>
        <taxon>Clostridia</taxon>
        <taxon>Lachnospirales</taxon>
        <taxon>Lachnospiraceae</taxon>
        <taxon>Roseburia</taxon>
    </lineage>
</organism>
<dbReference type="InterPro" id="IPR051532">
    <property type="entry name" value="Ester_Hydrolysis_Enzymes"/>
</dbReference>
<dbReference type="RefSeq" id="WP_118097954.1">
    <property type="nucleotide sequence ID" value="NZ_QRVL01000013.1"/>
</dbReference>
<sequence>MNEKIYCRIRRVRAVFLTFFLTAAVVLTDAQSIREKEYEKTEIIYCIGDSITYGSGLEDEERLTKSYPAQLGILLGPRYLIFNYGVRGATLQDLSRKSYRNMGYLNVIEAQSPDVVIIMLGTNDSKQKYWDAERYEEQYLVLIDELHNLPGHPYLYLMAPPEAFPAEEGEILYGINNDVIGGEIRNLVPDIAEQSGCGTLDLYALTQDHPEYFVDGIHPTEEGYALIAQMVADQIRADRNAGVW</sequence>
<evidence type="ECO:0000259" key="2">
    <source>
        <dbReference type="Pfam" id="PF13472"/>
    </source>
</evidence>
<evidence type="ECO:0000313" key="4">
    <source>
        <dbReference type="Proteomes" id="UP000266172"/>
    </source>
</evidence>
<dbReference type="EMBL" id="QRVL01000013">
    <property type="protein sequence ID" value="RGS38014.1"/>
    <property type="molecule type" value="Genomic_DNA"/>
</dbReference>
<accession>A0A395V4K8</accession>
<protein>
    <submittedName>
        <fullName evidence="3">Lipase</fullName>
    </submittedName>
</protein>
<comment type="caution">
    <text evidence="3">The sequence shown here is derived from an EMBL/GenBank/DDBJ whole genome shotgun (WGS) entry which is preliminary data.</text>
</comment>
<feature type="domain" description="SGNH hydrolase-type esterase" evidence="2">
    <location>
        <begin position="46"/>
        <end position="226"/>
    </location>
</feature>
<dbReference type="InterPro" id="IPR036514">
    <property type="entry name" value="SGNH_hydro_sf"/>
</dbReference>
<evidence type="ECO:0000313" key="3">
    <source>
        <dbReference type="EMBL" id="RGS38014.1"/>
    </source>
</evidence>
<dbReference type="AlphaFoldDB" id="A0A395V4K8"/>
<dbReference type="PANTHER" id="PTHR30383">
    <property type="entry name" value="THIOESTERASE 1/PROTEASE 1/LYSOPHOSPHOLIPASE L1"/>
    <property type="match status" value="1"/>
</dbReference>
<dbReference type="Pfam" id="PF13472">
    <property type="entry name" value="Lipase_GDSL_2"/>
    <property type="match status" value="1"/>
</dbReference>
<dbReference type="Gene3D" id="3.40.50.1110">
    <property type="entry name" value="SGNH hydrolase"/>
    <property type="match status" value="1"/>
</dbReference>
<gene>
    <name evidence="3" type="ORF">DWX93_13340</name>
</gene>
<reference evidence="3 4" key="1">
    <citation type="submission" date="2018-08" db="EMBL/GenBank/DDBJ databases">
        <title>A genome reference for cultivated species of the human gut microbiota.</title>
        <authorList>
            <person name="Zou Y."/>
            <person name="Xue W."/>
            <person name="Luo G."/>
        </authorList>
    </citation>
    <scope>NUCLEOTIDE SEQUENCE [LARGE SCALE GENOMIC DNA]</scope>
    <source>
        <strain evidence="3 4">AF22-12AC</strain>
    </source>
</reference>
<dbReference type="InterPro" id="IPR013830">
    <property type="entry name" value="SGNH_hydro"/>
</dbReference>
<evidence type="ECO:0000256" key="1">
    <source>
        <dbReference type="SAM" id="SignalP"/>
    </source>
</evidence>
<proteinExistence type="predicted"/>
<dbReference type="Proteomes" id="UP000266172">
    <property type="component" value="Unassembled WGS sequence"/>
</dbReference>
<dbReference type="SUPFAM" id="SSF52266">
    <property type="entry name" value="SGNH hydrolase"/>
    <property type="match status" value="1"/>
</dbReference>
<name>A0A395V4K8_9FIRM</name>
<feature type="chain" id="PRO_5039705681" evidence="1">
    <location>
        <begin position="24"/>
        <end position="244"/>
    </location>
</feature>
<keyword evidence="1" id="KW-0732">Signal</keyword>